<dbReference type="Proteomes" id="UP000199441">
    <property type="component" value="Unassembled WGS sequence"/>
</dbReference>
<organism evidence="2 3">
    <name type="scientific">Litoreibacter albidus</name>
    <dbReference type="NCBI Taxonomy" id="670155"/>
    <lineage>
        <taxon>Bacteria</taxon>
        <taxon>Pseudomonadati</taxon>
        <taxon>Pseudomonadota</taxon>
        <taxon>Alphaproteobacteria</taxon>
        <taxon>Rhodobacterales</taxon>
        <taxon>Roseobacteraceae</taxon>
        <taxon>Litoreibacter</taxon>
    </lineage>
</organism>
<keyword evidence="3" id="KW-1185">Reference proteome</keyword>
<keyword evidence="1" id="KW-0472">Membrane</keyword>
<dbReference type="AlphaFoldDB" id="A0A1H2XDX7"/>
<name>A0A1H2XDX7_9RHOB</name>
<accession>A0A1H2XDX7</accession>
<dbReference type="RefSeq" id="WP_139254551.1">
    <property type="nucleotide sequence ID" value="NZ_FNOI01000003.1"/>
</dbReference>
<keyword evidence="1" id="KW-0812">Transmembrane</keyword>
<evidence type="ECO:0000256" key="1">
    <source>
        <dbReference type="SAM" id="Phobius"/>
    </source>
</evidence>
<reference evidence="3" key="1">
    <citation type="submission" date="2016-10" db="EMBL/GenBank/DDBJ databases">
        <authorList>
            <person name="Varghese N."/>
            <person name="Submissions S."/>
        </authorList>
    </citation>
    <scope>NUCLEOTIDE SEQUENCE [LARGE SCALE GENOMIC DNA]</scope>
    <source>
        <strain evidence="3">DSM 26922</strain>
    </source>
</reference>
<protein>
    <submittedName>
        <fullName evidence="2">Uncharacterized protein</fullName>
    </submittedName>
</protein>
<evidence type="ECO:0000313" key="2">
    <source>
        <dbReference type="EMBL" id="SDW91113.1"/>
    </source>
</evidence>
<feature type="transmembrane region" description="Helical" evidence="1">
    <location>
        <begin position="21"/>
        <end position="42"/>
    </location>
</feature>
<evidence type="ECO:0000313" key="3">
    <source>
        <dbReference type="Proteomes" id="UP000199441"/>
    </source>
</evidence>
<keyword evidence="1" id="KW-1133">Transmembrane helix</keyword>
<gene>
    <name evidence="2" type="ORF">SAMN04488001_1951</name>
</gene>
<sequence length="59" mass="7138">MNYRWLLRASMWVRRPPSERRVKLFVGLIALCIAIALIEHYVGWPEWAKMERAPRVPRF</sequence>
<proteinExistence type="predicted"/>
<dbReference type="EMBL" id="FNOI01000003">
    <property type="protein sequence ID" value="SDW91113.1"/>
    <property type="molecule type" value="Genomic_DNA"/>
</dbReference>
<dbReference type="STRING" id="670155.SAMN04488001_1951"/>